<keyword evidence="2" id="KW-1185">Reference proteome</keyword>
<protein>
    <submittedName>
        <fullName evidence="1">Uncharacterized protein</fullName>
    </submittedName>
</protein>
<dbReference type="RefSeq" id="WP_042276710.1">
    <property type="nucleotide sequence ID" value="NZ_BBML01000001.1"/>
</dbReference>
<dbReference type="AlphaFoldDB" id="A0A090Q2F5"/>
<sequence>MSRTNSKLYFELGEQLPKQYPELNFDNHCYWRIALDNVLQGKWRDKIPAPAYKHLTDDQLDYVIHLLKSYSRDQRLLLQHNENSLRYRGKIK</sequence>
<accession>A0A090Q2F5</accession>
<organism evidence="1 2">
    <name type="scientific">Nonlabens tegetincola</name>
    <dbReference type="NCBI Taxonomy" id="323273"/>
    <lineage>
        <taxon>Bacteria</taxon>
        <taxon>Pseudomonadati</taxon>
        <taxon>Bacteroidota</taxon>
        <taxon>Flavobacteriia</taxon>
        <taxon>Flavobacteriales</taxon>
        <taxon>Flavobacteriaceae</taxon>
        <taxon>Nonlabens</taxon>
    </lineage>
</organism>
<evidence type="ECO:0000313" key="2">
    <source>
        <dbReference type="Proteomes" id="UP000029221"/>
    </source>
</evidence>
<dbReference type="STRING" id="319236.BST91_11330"/>
<evidence type="ECO:0000313" key="1">
    <source>
        <dbReference type="EMBL" id="GAK95898.1"/>
    </source>
</evidence>
<gene>
    <name evidence="1" type="ORF">JCM19294_2680</name>
</gene>
<name>A0A090Q2F5_9FLAO</name>
<dbReference type="EMBL" id="BBML01000001">
    <property type="protein sequence ID" value="GAK95898.1"/>
    <property type="molecule type" value="Genomic_DNA"/>
</dbReference>
<proteinExistence type="predicted"/>
<dbReference type="eggNOG" id="ENOG50347BU">
    <property type="taxonomic scope" value="Bacteria"/>
</dbReference>
<dbReference type="Proteomes" id="UP000029221">
    <property type="component" value="Unassembled WGS sequence"/>
</dbReference>
<reference evidence="1" key="1">
    <citation type="journal article" date="2014" name="Genome Announc.">
        <title>Draft Genome Sequences of Marine Flavobacterium Nonlabens Strains NR17, NR24, NR27, NR32, NR33, and Ara13.</title>
        <authorList>
            <person name="Nakanishi M."/>
            <person name="Meirelles P."/>
            <person name="Suzuki R."/>
            <person name="Takatani N."/>
            <person name="Mino S."/>
            <person name="Suda W."/>
            <person name="Oshima K."/>
            <person name="Hattori M."/>
            <person name="Ohkuma M."/>
            <person name="Hosokawa M."/>
            <person name="Miyashita K."/>
            <person name="Thompson F.L."/>
            <person name="Niwa A."/>
            <person name="Sawabe T."/>
            <person name="Sawabe T."/>
        </authorList>
    </citation>
    <scope>NUCLEOTIDE SEQUENCE [LARGE SCALE GENOMIC DNA]</scope>
    <source>
        <strain evidence="1">JCM 19294</strain>
    </source>
</reference>
<comment type="caution">
    <text evidence="1">The sequence shown here is derived from an EMBL/GenBank/DDBJ whole genome shotgun (WGS) entry which is preliminary data.</text>
</comment>